<dbReference type="Gene3D" id="2.130.10.10">
    <property type="entry name" value="YVTN repeat-like/Quinoprotein amine dehydrogenase"/>
    <property type="match status" value="1"/>
</dbReference>
<dbReference type="SUPFAM" id="SSF50978">
    <property type="entry name" value="WD40 repeat-like"/>
    <property type="match status" value="1"/>
</dbReference>
<feature type="repeat" description="WD" evidence="3">
    <location>
        <begin position="141"/>
        <end position="182"/>
    </location>
</feature>
<proteinExistence type="predicted"/>
<evidence type="ECO:0008006" key="6">
    <source>
        <dbReference type="Google" id="ProtNLM"/>
    </source>
</evidence>
<feature type="repeat" description="WD" evidence="3">
    <location>
        <begin position="56"/>
        <end position="97"/>
    </location>
</feature>
<accession>A0ABQ6N928</accession>
<dbReference type="PRINTS" id="PR00320">
    <property type="entry name" value="GPROTEINBRPT"/>
</dbReference>
<dbReference type="Proteomes" id="UP001165060">
    <property type="component" value="Unassembled WGS sequence"/>
</dbReference>
<evidence type="ECO:0000256" key="1">
    <source>
        <dbReference type="ARBA" id="ARBA00022574"/>
    </source>
</evidence>
<dbReference type="PROSITE" id="PS00678">
    <property type="entry name" value="WD_REPEATS_1"/>
    <property type="match status" value="1"/>
</dbReference>
<name>A0ABQ6N928_9STRA</name>
<dbReference type="InterPro" id="IPR019775">
    <property type="entry name" value="WD40_repeat_CS"/>
</dbReference>
<keyword evidence="2" id="KW-0677">Repeat</keyword>
<keyword evidence="1 3" id="KW-0853">WD repeat</keyword>
<sequence length="184" mass="20961">MHLTPDTDVEVLCNQIVFEEPLISEKKKPQLRRLIYKLIEKLEQKESNDFYLFKILRAHILPLTNCAFNKSGDKFITGSYDRTCKVWNTITGDELLTLEGHRNVVYAIAFNNPFGDKIITGSFDKTAKLWNSDNGDLYHTYRGHATEIVCLSFDPLGTTIATGSMDNTARLWDVETGECVHTLL</sequence>
<comment type="caution">
    <text evidence="4">The sequence shown here is derived from an EMBL/GenBank/DDBJ whole genome shotgun (WGS) entry which is preliminary data.</text>
</comment>
<gene>
    <name evidence="4" type="ORF">TeGR_g5247</name>
</gene>
<dbReference type="EMBL" id="BRYB01002372">
    <property type="protein sequence ID" value="GMI43904.1"/>
    <property type="molecule type" value="Genomic_DNA"/>
</dbReference>
<evidence type="ECO:0000313" key="5">
    <source>
        <dbReference type="Proteomes" id="UP001165060"/>
    </source>
</evidence>
<keyword evidence="5" id="KW-1185">Reference proteome</keyword>
<dbReference type="PROSITE" id="PS50082">
    <property type="entry name" value="WD_REPEATS_2"/>
    <property type="match status" value="3"/>
</dbReference>
<dbReference type="Pfam" id="PF00400">
    <property type="entry name" value="WD40"/>
    <property type="match status" value="3"/>
</dbReference>
<dbReference type="InterPro" id="IPR020472">
    <property type="entry name" value="WD40_PAC1"/>
</dbReference>
<dbReference type="PANTHER" id="PTHR22847:SF637">
    <property type="entry name" value="WD REPEAT DOMAIN 5B"/>
    <property type="match status" value="1"/>
</dbReference>
<reference evidence="4 5" key="1">
    <citation type="journal article" date="2023" name="Commun. Biol.">
        <title>Genome analysis of Parmales, the sister group of diatoms, reveals the evolutionary specialization of diatoms from phago-mixotrophs to photoautotrophs.</title>
        <authorList>
            <person name="Ban H."/>
            <person name="Sato S."/>
            <person name="Yoshikawa S."/>
            <person name="Yamada K."/>
            <person name="Nakamura Y."/>
            <person name="Ichinomiya M."/>
            <person name="Sato N."/>
            <person name="Blanc-Mathieu R."/>
            <person name="Endo H."/>
            <person name="Kuwata A."/>
            <person name="Ogata H."/>
        </authorList>
    </citation>
    <scope>NUCLEOTIDE SEQUENCE [LARGE SCALE GENOMIC DNA]</scope>
</reference>
<evidence type="ECO:0000256" key="2">
    <source>
        <dbReference type="ARBA" id="ARBA00022737"/>
    </source>
</evidence>
<dbReference type="PANTHER" id="PTHR22847">
    <property type="entry name" value="WD40 REPEAT PROTEIN"/>
    <property type="match status" value="1"/>
</dbReference>
<feature type="non-terminal residue" evidence="4">
    <location>
        <position position="184"/>
    </location>
</feature>
<dbReference type="SMART" id="SM00320">
    <property type="entry name" value="WD40"/>
    <property type="match status" value="3"/>
</dbReference>
<protein>
    <recommendedName>
        <fullName evidence="6">Dynein assembly factor with WDR repeat domains 1</fullName>
    </recommendedName>
</protein>
<dbReference type="InterPro" id="IPR015943">
    <property type="entry name" value="WD40/YVTN_repeat-like_dom_sf"/>
</dbReference>
<dbReference type="PROSITE" id="PS50294">
    <property type="entry name" value="WD_REPEATS_REGION"/>
    <property type="match status" value="3"/>
</dbReference>
<feature type="repeat" description="WD" evidence="3">
    <location>
        <begin position="98"/>
        <end position="140"/>
    </location>
</feature>
<dbReference type="InterPro" id="IPR036322">
    <property type="entry name" value="WD40_repeat_dom_sf"/>
</dbReference>
<dbReference type="InterPro" id="IPR001680">
    <property type="entry name" value="WD40_rpt"/>
</dbReference>
<evidence type="ECO:0000256" key="3">
    <source>
        <dbReference type="PROSITE-ProRule" id="PRU00221"/>
    </source>
</evidence>
<evidence type="ECO:0000313" key="4">
    <source>
        <dbReference type="EMBL" id="GMI43904.1"/>
    </source>
</evidence>
<organism evidence="4 5">
    <name type="scientific">Tetraparma gracilis</name>
    <dbReference type="NCBI Taxonomy" id="2962635"/>
    <lineage>
        <taxon>Eukaryota</taxon>
        <taxon>Sar</taxon>
        <taxon>Stramenopiles</taxon>
        <taxon>Ochrophyta</taxon>
        <taxon>Bolidophyceae</taxon>
        <taxon>Parmales</taxon>
        <taxon>Triparmaceae</taxon>
        <taxon>Tetraparma</taxon>
    </lineage>
</organism>